<dbReference type="InterPro" id="IPR000276">
    <property type="entry name" value="GPCR_Rhodpsn"/>
</dbReference>
<evidence type="ECO:0000313" key="15">
    <source>
        <dbReference type="RefSeq" id="XP_031548937.1"/>
    </source>
</evidence>
<dbReference type="RefSeq" id="XP_031548944.1">
    <property type="nucleotide sequence ID" value="XM_031693084.1"/>
</dbReference>
<dbReference type="RefSeq" id="XP_031548938.1">
    <property type="nucleotide sequence ID" value="XM_031693078.1"/>
</dbReference>
<gene>
    <name evidence="14 15 16 17 18 19 20 21 22 23 24 25" type="primary">LOC116286534</name>
</gene>
<evidence type="ECO:0000256" key="4">
    <source>
        <dbReference type="ARBA" id="ARBA00022989"/>
    </source>
</evidence>
<feature type="transmembrane region" description="Helical" evidence="11">
    <location>
        <begin position="287"/>
        <end position="306"/>
    </location>
</feature>
<dbReference type="RefSeq" id="XP_031548940.1">
    <property type="nucleotide sequence ID" value="XM_031693080.1"/>
</dbReference>
<dbReference type="PROSITE" id="PS50262">
    <property type="entry name" value="G_PROTEIN_RECEP_F1_2"/>
    <property type="match status" value="1"/>
</dbReference>
<evidence type="ECO:0000313" key="19">
    <source>
        <dbReference type="RefSeq" id="XP_031548941.1"/>
    </source>
</evidence>
<feature type="transmembrane region" description="Helical" evidence="11">
    <location>
        <begin position="71"/>
        <end position="92"/>
    </location>
</feature>
<keyword evidence="5 9" id="KW-0297">G-protein coupled receptor</keyword>
<evidence type="ECO:0000313" key="25">
    <source>
        <dbReference type="RefSeq" id="XP_031548948.1"/>
    </source>
</evidence>
<dbReference type="RefSeq" id="XP_031548939.1">
    <property type="nucleotide sequence ID" value="XM_031693079.1"/>
</dbReference>
<dbReference type="RefSeq" id="XP_031548946.1">
    <property type="nucleotide sequence ID" value="XM_031693086.1"/>
</dbReference>
<accession>A0A6P8H878</accession>
<keyword evidence="13" id="KW-1185">Reference proteome</keyword>
<dbReference type="RefSeq" id="XP_031548942.1">
    <property type="nucleotide sequence ID" value="XM_031693082.1"/>
</dbReference>
<evidence type="ECO:0000313" key="13">
    <source>
        <dbReference type="Proteomes" id="UP000515163"/>
    </source>
</evidence>
<feature type="region of interest" description="Disordered" evidence="10">
    <location>
        <begin position="1"/>
        <end position="23"/>
    </location>
</feature>
<dbReference type="Gene3D" id="1.20.1070.10">
    <property type="entry name" value="Rhodopsin 7-helix transmembrane proteins"/>
    <property type="match status" value="1"/>
</dbReference>
<protein>
    <submittedName>
        <fullName evidence="14 15">Octopamine receptor beta-2R-like</fullName>
    </submittedName>
</protein>
<dbReference type="RefSeq" id="XP_031548936.1">
    <property type="nucleotide sequence ID" value="XM_031693076.1"/>
</dbReference>
<keyword evidence="7 9" id="KW-0675">Receptor</keyword>
<dbReference type="OrthoDB" id="9894375at2759"/>
<feature type="transmembrane region" description="Helical" evidence="11">
    <location>
        <begin position="193"/>
        <end position="216"/>
    </location>
</feature>
<evidence type="ECO:0000313" key="16">
    <source>
        <dbReference type="RefSeq" id="XP_031548938.1"/>
    </source>
</evidence>
<keyword evidence="6 11" id="KW-0472">Membrane</keyword>
<dbReference type="GO" id="GO:0005886">
    <property type="term" value="C:plasma membrane"/>
    <property type="evidence" value="ECO:0007669"/>
    <property type="project" value="UniProtKB-SubCell"/>
</dbReference>
<feature type="compositionally biased region" description="Basic and acidic residues" evidence="10">
    <location>
        <begin position="13"/>
        <end position="23"/>
    </location>
</feature>
<dbReference type="RefSeq" id="XP_031548947.1">
    <property type="nucleotide sequence ID" value="XM_031693087.1"/>
</dbReference>
<dbReference type="Proteomes" id="UP000515163">
    <property type="component" value="Unplaced"/>
</dbReference>
<dbReference type="InterPro" id="IPR050569">
    <property type="entry name" value="TAAR"/>
</dbReference>
<feature type="transmembrane region" description="Helical" evidence="11">
    <location>
        <begin position="39"/>
        <end position="59"/>
    </location>
</feature>
<reference evidence="14 15" key="1">
    <citation type="submission" date="2025-04" db="UniProtKB">
        <authorList>
            <consortium name="RefSeq"/>
        </authorList>
    </citation>
    <scope>IDENTIFICATION</scope>
    <source>
        <tissue evidence="14 15">Tentacle</tissue>
    </source>
</reference>
<dbReference type="SUPFAM" id="SSF81321">
    <property type="entry name" value="Family A G protein-coupled receptor-like"/>
    <property type="match status" value="1"/>
</dbReference>
<feature type="domain" description="G-protein coupled receptors family 1 profile" evidence="12">
    <location>
        <begin position="51"/>
        <end position="303"/>
    </location>
</feature>
<dbReference type="PRINTS" id="PR00237">
    <property type="entry name" value="GPCRRHODOPSN"/>
</dbReference>
<comment type="subcellular location">
    <subcellularLocation>
        <location evidence="1">Cell membrane</location>
        <topology evidence="1">Multi-pass membrane protein</topology>
    </subcellularLocation>
</comment>
<evidence type="ECO:0000256" key="10">
    <source>
        <dbReference type="SAM" id="MobiDB-lite"/>
    </source>
</evidence>
<evidence type="ECO:0000313" key="14">
    <source>
        <dbReference type="RefSeq" id="XP_031548936.1"/>
    </source>
</evidence>
<dbReference type="RefSeq" id="XP_031548941.1">
    <property type="nucleotide sequence ID" value="XM_031693081.1"/>
</dbReference>
<evidence type="ECO:0000256" key="1">
    <source>
        <dbReference type="ARBA" id="ARBA00004651"/>
    </source>
</evidence>
<keyword evidence="4 11" id="KW-1133">Transmembrane helix</keyword>
<dbReference type="KEGG" id="aten:116286534"/>
<keyword evidence="8 9" id="KW-0807">Transducer</keyword>
<sequence length="340" mass="38928">MNSNGTKGNGSEDGDRRFNATDNDDHSDLNSGFSVKFDVLPITLAVLIIAFNGLVLLLVVRRKQLRNAANYMLCSLALSDTLTGLVCVPLVIACNILREDMVCILSENFLRFTSISTVLHLLAITADRYLAIVHSLRYYILVTPRRGFASMAIIWSVSVIVAFVQLIWHNPSTSDVNKDPSQKIKDIEVTYDIVNLVVFFGFPLCFMIFVNSKIFYEVVRQSNIMRQNNAPGMEDSKRRQRREWKAALIFVIMFIVYIVCWLPYFLWRLQQNIGDSFFELGMITEYVFIYLRFLSSLLNPCIYVLGKNDFRKALKKNRPRSNSISKASVTKYSFLKTTTL</sequence>
<evidence type="ECO:0000256" key="8">
    <source>
        <dbReference type="ARBA" id="ARBA00023224"/>
    </source>
</evidence>
<feature type="transmembrane region" description="Helical" evidence="11">
    <location>
        <begin position="112"/>
        <end position="136"/>
    </location>
</feature>
<evidence type="ECO:0000259" key="12">
    <source>
        <dbReference type="PROSITE" id="PS50262"/>
    </source>
</evidence>
<dbReference type="GeneID" id="116286534"/>
<evidence type="ECO:0000313" key="24">
    <source>
        <dbReference type="RefSeq" id="XP_031548947.1"/>
    </source>
</evidence>
<comment type="similarity">
    <text evidence="9">Belongs to the G-protein coupled receptor 1 family.</text>
</comment>
<dbReference type="AlphaFoldDB" id="A0A6P8H878"/>
<evidence type="ECO:0000313" key="22">
    <source>
        <dbReference type="RefSeq" id="XP_031548944.1"/>
    </source>
</evidence>
<evidence type="ECO:0000256" key="3">
    <source>
        <dbReference type="ARBA" id="ARBA00022692"/>
    </source>
</evidence>
<evidence type="ECO:0000256" key="9">
    <source>
        <dbReference type="RuleBase" id="RU000688"/>
    </source>
</evidence>
<feature type="transmembrane region" description="Helical" evidence="11">
    <location>
        <begin position="246"/>
        <end position="267"/>
    </location>
</feature>
<dbReference type="RefSeq" id="XP_031548948.1">
    <property type="nucleotide sequence ID" value="XM_031693088.1"/>
</dbReference>
<evidence type="ECO:0000313" key="20">
    <source>
        <dbReference type="RefSeq" id="XP_031548942.1"/>
    </source>
</evidence>
<dbReference type="InterPro" id="IPR017452">
    <property type="entry name" value="GPCR_Rhodpsn_7TM"/>
</dbReference>
<dbReference type="PROSITE" id="PS00237">
    <property type="entry name" value="G_PROTEIN_RECEP_F1_1"/>
    <property type="match status" value="1"/>
</dbReference>
<dbReference type="RefSeq" id="XP_031548943.1">
    <property type="nucleotide sequence ID" value="XM_031693083.1"/>
</dbReference>
<feature type="transmembrane region" description="Helical" evidence="11">
    <location>
        <begin position="148"/>
        <end position="168"/>
    </location>
</feature>
<dbReference type="RefSeq" id="XP_031548937.1">
    <property type="nucleotide sequence ID" value="XM_031693077.1"/>
</dbReference>
<evidence type="ECO:0000313" key="23">
    <source>
        <dbReference type="RefSeq" id="XP_031548946.1"/>
    </source>
</evidence>
<dbReference type="CDD" id="cd00637">
    <property type="entry name" value="7tm_classA_rhodopsin-like"/>
    <property type="match status" value="1"/>
</dbReference>
<dbReference type="PANTHER" id="PTHR24249:SF372">
    <property type="entry name" value="G-PROTEIN COUPLED RECEPTORS FAMILY 1 PROFILE DOMAIN-CONTAINING PROTEIN"/>
    <property type="match status" value="1"/>
</dbReference>
<dbReference type="PANTHER" id="PTHR24249">
    <property type="entry name" value="HISTAMINE RECEPTOR-RELATED G-PROTEIN COUPLED RECEPTOR"/>
    <property type="match status" value="1"/>
</dbReference>
<evidence type="ECO:0000256" key="2">
    <source>
        <dbReference type="ARBA" id="ARBA00022475"/>
    </source>
</evidence>
<proteinExistence type="inferred from homology"/>
<evidence type="ECO:0000256" key="6">
    <source>
        <dbReference type="ARBA" id="ARBA00023136"/>
    </source>
</evidence>
<evidence type="ECO:0000256" key="5">
    <source>
        <dbReference type="ARBA" id="ARBA00023040"/>
    </source>
</evidence>
<evidence type="ECO:0000256" key="7">
    <source>
        <dbReference type="ARBA" id="ARBA00023170"/>
    </source>
</evidence>
<organism evidence="13 24">
    <name type="scientific">Actinia tenebrosa</name>
    <name type="common">Australian red waratah sea anemone</name>
    <dbReference type="NCBI Taxonomy" id="6105"/>
    <lineage>
        <taxon>Eukaryota</taxon>
        <taxon>Metazoa</taxon>
        <taxon>Cnidaria</taxon>
        <taxon>Anthozoa</taxon>
        <taxon>Hexacorallia</taxon>
        <taxon>Actiniaria</taxon>
        <taxon>Actiniidae</taxon>
        <taxon>Actinia</taxon>
    </lineage>
</organism>
<dbReference type="GO" id="GO:0004930">
    <property type="term" value="F:G protein-coupled receptor activity"/>
    <property type="evidence" value="ECO:0007669"/>
    <property type="project" value="UniProtKB-KW"/>
</dbReference>
<name>A0A6P8H878_ACTTE</name>
<keyword evidence="2" id="KW-1003">Cell membrane</keyword>
<evidence type="ECO:0000256" key="11">
    <source>
        <dbReference type="SAM" id="Phobius"/>
    </source>
</evidence>
<evidence type="ECO:0000313" key="18">
    <source>
        <dbReference type="RefSeq" id="XP_031548940.1"/>
    </source>
</evidence>
<evidence type="ECO:0000313" key="17">
    <source>
        <dbReference type="RefSeq" id="XP_031548939.1"/>
    </source>
</evidence>
<dbReference type="Pfam" id="PF00001">
    <property type="entry name" value="7tm_1"/>
    <property type="match status" value="1"/>
</dbReference>
<evidence type="ECO:0000313" key="21">
    <source>
        <dbReference type="RefSeq" id="XP_031548943.1"/>
    </source>
</evidence>
<keyword evidence="3 9" id="KW-0812">Transmembrane</keyword>